<accession>A0AAE4FTI0</accession>
<evidence type="ECO:0000256" key="2">
    <source>
        <dbReference type="SAM" id="Phobius"/>
    </source>
</evidence>
<evidence type="ECO:0000256" key="1">
    <source>
        <dbReference type="SAM" id="Coils"/>
    </source>
</evidence>
<gene>
    <name evidence="3" type="ORF">RIF25_13855</name>
</gene>
<evidence type="ECO:0000313" key="3">
    <source>
        <dbReference type="EMBL" id="MDS3861886.1"/>
    </source>
</evidence>
<organism evidence="3 4">
    <name type="scientific">Pseudocalidococcus azoricus BACA0444</name>
    <dbReference type="NCBI Taxonomy" id="2918990"/>
    <lineage>
        <taxon>Bacteria</taxon>
        <taxon>Bacillati</taxon>
        <taxon>Cyanobacteriota</taxon>
        <taxon>Cyanophyceae</taxon>
        <taxon>Acaryochloridales</taxon>
        <taxon>Thermosynechococcaceae</taxon>
        <taxon>Pseudocalidococcus</taxon>
        <taxon>Pseudocalidococcus azoricus</taxon>
    </lineage>
</organism>
<dbReference type="EMBL" id="JAVMIP010000018">
    <property type="protein sequence ID" value="MDS3861886.1"/>
    <property type="molecule type" value="Genomic_DNA"/>
</dbReference>
<dbReference type="Proteomes" id="UP001268256">
    <property type="component" value="Unassembled WGS sequence"/>
</dbReference>
<keyword evidence="2" id="KW-0812">Transmembrane</keyword>
<name>A0AAE4FTI0_9CYAN</name>
<evidence type="ECO:0000313" key="4">
    <source>
        <dbReference type="Proteomes" id="UP001268256"/>
    </source>
</evidence>
<keyword evidence="2" id="KW-0472">Membrane</keyword>
<keyword evidence="4" id="KW-1185">Reference proteome</keyword>
<proteinExistence type="predicted"/>
<keyword evidence="1" id="KW-0175">Coiled coil</keyword>
<dbReference type="AlphaFoldDB" id="A0AAE4FTI0"/>
<sequence>MSELEFQSQVLTELRGINQRLDHLENDLQLIKGDLAASTQRMDKWEERFFQLSRDNLIIARTVIVAAASVVIFGNLLQNADAIIGAVTKLLDRA</sequence>
<keyword evidence="2" id="KW-1133">Transmembrane helix</keyword>
<comment type="caution">
    <text evidence="3">The sequence shown here is derived from an EMBL/GenBank/DDBJ whole genome shotgun (WGS) entry which is preliminary data.</text>
</comment>
<feature type="coiled-coil region" evidence="1">
    <location>
        <begin position="14"/>
        <end position="41"/>
    </location>
</feature>
<feature type="transmembrane region" description="Helical" evidence="2">
    <location>
        <begin position="58"/>
        <end position="77"/>
    </location>
</feature>
<dbReference type="RefSeq" id="WP_322879109.1">
    <property type="nucleotide sequence ID" value="NZ_JAVMIP010000018.1"/>
</dbReference>
<protein>
    <submittedName>
        <fullName evidence="3">Uncharacterized protein</fullName>
    </submittedName>
</protein>
<reference evidence="4" key="1">
    <citation type="submission" date="2023-07" db="EMBL/GenBank/DDBJ databases">
        <authorList>
            <person name="Luz R."/>
            <person name="Cordeiro R."/>
            <person name="Fonseca A."/>
            <person name="Goncalves V."/>
        </authorList>
    </citation>
    <scope>NUCLEOTIDE SEQUENCE [LARGE SCALE GENOMIC DNA]</scope>
    <source>
        <strain evidence="4">BACA0444</strain>
    </source>
</reference>